<feature type="region of interest" description="Disordered" evidence="1">
    <location>
        <begin position="166"/>
        <end position="239"/>
    </location>
</feature>
<accession>A0ABW1K684</accession>
<name>A0ABW1K684_9ACTN</name>
<organism evidence="3 4">
    <name type="scientific">Plantactinospora solaniradicis</name>
    <dbReference type="NCBI Taxonomy" id="1723736"/>
    <lineage>
        <taxon>Bacteria</taxon>
        <taxon>Bacillati</taxon>
        <taxon>Actinomycetota</taxon>
        <taxon>Actinomycetes</taxon>
        <taxon>Micromonosporales</taxon>
        <taxon>Micromonosporaceae</taxon>
        <taxon>Plantactinospora</taxon>
    </lineage>
</organism>
<proteinExistence type="predicted"/>
<evidence type="ECO:0000313" key="4">
    <source>
        <dbReference type="Proteomes" id="UP001596203"/>
    </source>
</evidence>
<sequence length="317" mass="33247">MDRRGGRLVVTVVRFAIRLGTVLVCATGWAALPAVPAGAAPGFNTAITELPGRFVAGRGAETVRAVISTTLDGDCLKVRWSLVLRLQGVRPNQVEVDRIETGSFPVEVRAEGNGARLTDRQLDPGSLCPNRTVTAQYRIAVDDAAPNGRITLAVEAFDAGGRLLDRGSATRDVTGSAQNRRRTPTPKPTRPSPTEATPTETVETEAADDESPVLAEGSGDDGYGEGGGADSDAERSSAANGSGIGLTQVGFVGGGVLLFLGVGLLLRLRSRDRSTAETASAPVAAYRRGRPRYPASYQTPATAGHRRVRDARGSSDW</sequence>
<comment type="caution">
    <text evidence="3">The sequence shown here is derived from an EMBL/GenBank/DDBJ whole genome shotgun (WGS) entry which is preliminary data.</text>
</comment>
<feature type="transmembrane region" description="Helical" evidence="2">
    <location>
        <begin position="245"/>
        <end position="266"/>
    </location>
</feature>
<feature type="region of interest" description="Disordered" evidence="1">
    <location>
        <begin position="272"/>
        <end position="317"/>
    </location>
</feature>
<evidence type="ECO:0000256" key="2">
    <source>
        <dbReference type="SAM" id="Phobius"/>
    </source>
</evidence>
<gene>
    <name evidence="3" type="ORF">ACFP2T_12445</name>
</gene>
<evidence type="ECO:0000256" key="1">
    <source>
        <dbReference type="SAM" id="MobiDB-lite"/>
    </source>
</evidence>
<keyword evidence="2" id="KW-1133">Transmembrane helix</keyword>
<reference evidence="4" key="1">
    <citation type="journal article" date="2019" name="Int. J. Syst. Evol. Microbiol.">
        <title>The Global Catalogue of Microorganisms (GCM) 10K type strain sequencing project: providing services to taxonomists for standard genome sequencing and annotation.</title>
        <authorList>
            <consortium name="The Broad Institute Genomics Platform"/>
            <consortium name="The Broad Institute Genome Sequencing Center for Infectious Disease"/>
            <person name="Wu L."/>
            <person name="Ma J."/>
        </authorList>
    </citation>
    <scope>NUCLEOTIDE SEQUENCE [LARGE SCALE GENOMIC DNA]</scope>
    <source>
        <strain evidence="4">ZS-35-S2</strain>
    </source>
</reference>
<dbReference type="Proteomes" id="UP001596203">
    <property type="component" value="Unassembled WGS sequence"/>
</dbReference>
<feature type="compositionally biased region" description="Acidic residues" evidence="1">
    <location>
        <begin position="202"/>
        <end position="211"/>
    </location>
</feature>
<keyword evidence="2" id="KW-0472">Membrane</keyword>
<keyword evidence="2" id="KW-0812">Transmembrane</keyword>
<feature type="transmembrane region" description="Helical" evidence="2">
    <location>
        <begin position="12"/>
        <end position="32"/>
    </location>
</feature>
<feature type="compositionally biased region" description="Low complexity" evidence="1">
    <location>
        <begin position="281"/>
        <end position="297"/>
    </location>
</feature>
<dbReference type="RefSeq" id="WP_377420958.1">
    <property type="nucleotide sequence ID" value="NZ_JBHSPR010000010.1"/>
</dbReference>
<keyword evidence="4" id="KW-1185">Reference proteome</keyword>
<dbReference type="EMBL" id="JBHSPR010000010">
    <property type="protein sequence ID" value="MFC6017010.1"/>
    <property type="molecule type" value="Genomic_DNA"/>
</dbReference>
<protein>
    <submittedName>
        <fullName evidence="3">Uncharacterized protein</fullName>
    </submittedName>
</protein>
<evidence type="ECO:0000313" key="3">
    <source>
        <dbReference type="EMBL" id="MFC6017010.1"/>
    </source>
</evidence>
<feature type="compositionally biased region" description="Low complexity" evidence="1">
    <location>
        <begin position="192"/>
        <end position="201"/>
    </location>
</feature>